<name>M2AWK8_9BACT</name>
<reference evidence="1" key="2">
    <citation type="journal article" date="2013" name="Mar. Genomics">
        <title>Expression of sulfatases in Rhodopirellula baltica and the diversity of sulfatases in the genus Rhodopirellula.</title>
        <authorList>
            <person name="Wegner C.E."/>
            <person name="Richter-Heitmann T."/>
            <person name="Klindworth A."/>
            <person name="Klockow C."/>
            <person name="Richter M."/>
            <person name="Achstetter T."/>
            <person name="Glockner F.O."/>
            <person name="Harder J."/>
        </authorList>
    </citation>
    <scope>NUCLEOTIDE SEQUENCE [LARGE SCALE GENOMIC DNA]</scope>
    <source>
        <strain evidence="1">6C</strain>
    </source>
</reference>
<accession>M2AWK8</accession>
<comment type="caution">
    <text evidence="1">The sequence shown here is derived from an EMBL/GenBank/DDBJ whole genome shotgun (WGS) entry which is preliminary data.</text>
</comment>
<organism evidence="1 2">
    <name type="scientific">Rhodopirellula europaea 6C</name>
    <dbReference type="NCBI Taxonomy" id="1263867"/>
    <lineage>
        <taxon>Bacteria</taxon>
        <taxon>Pseudomonadati</taxon>
        <taxon>Planctomycetota</taxon>
        <taxon>Planctomycetia</taxon>
        <taxon>Pirellulales</taxon>
        <taxon>Pirellulaceae</taxon>
        <taxon>Rhodopirellula</taxon>
    </lineage>
</organism>
<protein>
    <submittedName>
        <fullName evidence="1">Uncharacterized protein</fullName>
    </submittedName>
</protein>
<dbReference type="AlphaFoldDB" id="M2AWK8"/>
<dbReference type="Proteomes" id="UP000011529">
    <property type="component" value="Unassembled WGS sequence"/>
</dbReference>
<sequence length="66" mass="7580">MEGLNTVERWDRGEFKISDFDDNERSTVSLIDDRIVASAWDAPLRLSCGYADELSWRLIESEVIGM</sequence>
<evidence type="ECO:0000313" key="2">
    <source>
        <dbReference type="Proteomes" id="UP000011529"/>
    </source>
</evidence>
<evidence type="ECO:0000313" key="1">
    <source>
        <dbReference type="EMBL" id="EMB14369.1"/>
    </source>
</evidence>
<dbReference type="PATRIC" id="fig|1263867.3.peg.5147"/>
<proteinExistence type="predicted"/>
<keyword evidence="2" id="KW-1185">Reference proteome</keyword>
<dbReference type="EMBL" id="ANMO01000216">
    <property type="protein sequence ID" value="EMB14369.1"/>
    <property type="molecule type" value="Genomic_DNA"/>
</dbReference>
<gene>
    <name evidence="1" type="ORF">RE6C_04791</name>
</gene>
<reference evidence="1" key="1">
    <citation type="submission" date="2012-11" db="EMBL/GenBank/DDBJ databases">
        <title>Permanent draft genomes of Rhodopirellula europaea strain SH398 and 6C.</title>
        <authorList>
            <person name="Richter M."/>
            <person name="Richter-Heitmann T."/>
            <person name="Frank C."/>
            <person name="Harder J."/>
            <person name="Glockner F.O."/>
        </authorList>
    </citation>
    <scope>NUCLEOTIDE SEQUENCE</scope>
    <source>
        <strain evidence="1">6C</strain>
    </source>
</reference>